<keyword evidence="5" id="KW-0349">Heme</keyword>
<evidence type="ECO:0000256" key="1">
    <source>
        <dbReference type="ARBA" id="ARBA00001917"/>
    </source>
</evidence>
<keyword evidence="10" id="KW-0408">Iron</keyword>
<dbReference type="Pfam" id="PF00173">
    <property type="entry name" value="Cyt-b5"/>
    <property type="match status" value="1"/>
</dbReference>
<dbReference type="EC" id="1.1.2.3" evidence="15"/>
<evidence type="ECO:0000256" key="14">
    <source>
        <dbReference type="ARBA" id="ARBA00061589"/>
    </source>
</evidence>
<dbReference type="PANTHER" id="PTHR10578:SF148">
    <property type="entry name" value="L-LACTATE DEHYDROGENASE (CYTOCHROME)"/>
    <property type="match status" value="1"/>
</dbReference>
<dbReference type="PROSITE" id="PS51349">
    <property type="entry name" value="FMN_HYDROXY_ACID_DH_2"/>
    <property type="match status" value="1"/>
</dbReference>
<evidence type="ECO:0000256" key="11">
    <source>
        <dbReference type="ARBA" id="ARBA00023128"/>
    </source>
</evidence>
<dbReference type="PROSITE" id="PS00557">
    <property type="entry name" value="FMN_HYDROXY_ACID_DH_1"/>
    <property type="match status" value="1"/>
</dbReference>
<protein>
    <recommendedName>
        <fullName evidence="16">L-lactate dehydrogenase (cytochrome)</fullName>
        <ecNumber evidence="15">1.1.2.3</ecNumber>
    </recommendedName>
</protein>
<dbReference type="InterPro" id="IPR036400">
    <property type="entry name" value="Cyt_B5-like_heme/steroid_sf"/>
</dbReference>
<feature type="domain" description="FMN hydroxy acid dehydrogenase" evidence="19">
    <location>
        <begin position="204"/>
        <end position="565"/>
    </location>
</feature>
<dbReference type="SUPFAM" id="SSF51395">
    <property type="entry name" value="FMN-linked oxidoreductases"/>
    <property type="match status" value="1"/>
</dbReference>
<dbReference type="SMART" id="SM01117">
    <property type="entry name" value="Cyt-b5"/>
    <property type="match status" value="1"/>
</dbReference>
<dbReference type="InterPro" id="IPR000262">
    <property type="entry name" value="FMN-dep_DH"/>
</dbReference>
<dbReference type="FunFam" id="3.20.20.70:FF:000062">
    <property type="entry name" value="Cytochrome b2, mitochondrial, putative"/>
    <property type="match status" value="1"/>
</dbReference>
<dbReference type="SUPFAM" id="SSF55856">
    <property type="entry name" value="Cytochrome b5-like heme/steroid binding domain"/>
    <property type="match status" value="1"/>
</dbReference>
<keyword evidence="6" id="KW-0285">Flavoprotein</keyword>
<evidence type="ECO:0000256" key="9">
    <source>
        <dbReference type="ARBA" id="ARBA00023002"/>
    </source>
</evidence>
<sequence length="594" mass="66081">MKPGLSIRFSSSFFRRYKNCNTGKSTIFLTYDLNEKRVFSTHKVFAKGDRGNVGNTRSIGLLSVVGIGLIFGLSYIYSVKALSPILLDVDVKPSKKFEVSKGVSVEELKKHTTVDDGVWVVIGGNVYDLTEFMNIHPGGKAIILKYAGRDATKIFTPIHAPDIIDKFLPHDKHLGPLIGQLDMEDEEEISPEEIERLQRVENMPPITQIFNVSDFEYIAKKTLAPNAWAYYSSAADDEVTLRENHYAFHRVFFNPRVLVDVTEVDTSTTMLGSKTSVPFYCSATALARLGHEEGEKGIARGCGRQGVIQMFSTLASYSFDDITDAAEPGQVQWFQLYVNPDRSISYNLIEKCKLKNIKGIFVTVDAPVLGNREKDKRMKYIDDADIMEAQKEKVDRSQGAAKALTSFIDTSLTWKDIGDFKKQTNIPIVIKGIQTPEDVILAAKHGVDAVVISNHGGRQLEFARSPLEVLHDTMPILKAHGLHDKIEIYIDGGVRRGTDIIKALCLGAKGVGLGRAFLYANSTYGEDGVARLCQILRAEIQTGMRLLGVQKISELGPEFIDTRNLAARTTTNDELYNSVYVPLAPPRFRNDDDN</sequence>
<evidence type="ECO:0000313" key="20">
    <source>
        <dbReference type="EMBL" id="ODV94064.1"/>
    </source>
</evidence>
<reference evidence="21" key="1">
    <citation type="submission" date="2016-05" db="EMBL/GenBank/DDBJ databases">
        <title>Comparative genomics of biotechnologically important yeasts.</title>
        <authorList>
            <consortium name="DOE Joint Genome Institute"/>
            <person name="Riley R."/>
            <person name="Haridas S."/>
            <person name="Wolfe K.H."/>
            <person name="Lopes M.R."/>
            <person name="Hittinger C.T."/>
            <person name="Goker M."/>
            <person name="Salamov A."/>
            <person name="Wisecaver J."/>
            <person name="Long T.M."/>
            <person name="Aerts A.L."/>
            <person name="Barry K."/>
            <person name="Choi C."/>
            <person name="Clum A."/>
            <person name="Coughlan A.Y."/>
            <person name="Deshpande S."/>
            <person name="Douglass A.P."/>
            <person name="Hanson S.J."/>
            <person name="Klenk H.-P."/>
            <person name="Labutti K."/>
            <person name="Lapidus A."/>
            <person name="Lindquist E."/>
            <person name="Lipzen A."/>
            <person name="Meier-Kolthoff J.P."/>
            <person name="Ohm R.A."/>
            <person name="Otillar R.P."/>
            <person name="Pangilinan J."/>
            <person name="Peng Y."/>
            <person name="Rokas A."/>
            <person name="Rosa C.A."/>
            <person name="Scheuner C."/>
            <person name="Sibirny A.A."/>
            <person name="Slot J.C."/>
            <person name="Stielow J.B."/>
            <person name="Sun H."/>
            <person name="Kurtzman C.P."/>
            <person name="Blackwell M."/>
            <person name="Grigoriev I.V."/>
            <person name="Jeffries T.W."/>
        </authorList>
    </citation>
    <scope>NUCLEOTIDE SEQUENCE [LARGE SCALE GENOMIC DNA]</scope>
    <source>
        <strain evidence="21">NRRL Y-2460</strain>
    </source>
</reference>
<dbReference type="InterPro" id="IPR001199">
    <property type="entry name" value="Cyt_B5-like_heme/steroid-bd"/>
</dbReference>
<dbReference type="Proteomes" id="UP000094236">
    <property type="component" value="Unassembled WGS sequence"/>
</dbReference>
<comment type="cofactor">
    <cofactor evidence="2">
        <name>heme b</name>
        <dbReference type="ChEBI" id="CHEBI:60344"/>
    </cofactor>
</comment>
<evidence type="ECO:0000256" key="13">
    <source>
        <dbReference type="ARBA" id="ARBA00061137"/>
    </source>
</evidence>
<comment type="subcellular location">
    <subcellularLocation>
        <location evidence="3">Mitochondrion intermembrane space</location>
    </subcellularLocation>
</comment>
<keyword evidence="7" id="KW-0288">FMN</keyword>
<keyword evidence="8" id="KW-0479">Metal-binding</keyword>
<keyword evidence="17" id="KW-1133">Transmembrane helix</keyword>
<evidence type="ECO:0000256" key="2">
    <source>
        <dbReference type="ARBA" id="ARBA00001970"/>
    </source>
</evidence>
<evidence type="ECO:0000256" key="12">
    <source>
        <dbReference type="ARBA" id="ARBA00052399"/>
    </source>
</evidence>
<dbReference type="GO" id="GO:0006089">
    <property type="term" value="P:lactate metabolic process"/>
    <property type="evidence" value="ECO:0007669"/>
    <property type="project" value="EnsemblFungi"/>
</dbReference>
<dbReference type="Pfam" id="PF01070">
    <property type="entry name" value="FMN_dh"/>
    <property type="match status" value="1"/>
</dbReference>
<dbReference type="PANTHER" id="PTHR10578">
    <property type="entry name" value="S -2-HYDROXY-ACID OXIDASE-RELATED"/>
    <property type="match status" value="1"/>
</dbReference>
<dbReference type="GO" id="GO:0004460">
    <property type="term" value="F:L-lactate dehydrogenase (cytochrome) activity"/>
    <property type="evidence" value="ECO:0007669"/>
    <property type="project" value="UniProtKB-EC"/>
</dbReference>
<dbReference type="PROSITE" id="PS00191">
    <property type="entry name" value="CYTOCHROME_B5_1"/>
    <property type="match status" value="1"/>
</dbReference>
<evidence type="ECO:0000256" key="17">
    <source>
        <dbReference type="SAM" id="Phobius"/>
    </source>
</evidence>
<feature type="domain" description="Cytochrome b5 heme-binding" evidence="18">
    <location>
        <begin position="100"/>
        <end position="178"/>
    </location>
</feature>
<dbReference type="STRING" id="669874.A0A1E4TQP8"/>
<evidence type="ECO:0000256" key="10">
    <source>
        <dbReference type="ARBA" id="ARBA00023004"/>
    </source>
</evidence>
<dbReference type="GO" id="GO:0005758">
    <property type="term" value="C:mitochondrial intermembrane space"/>
    <property type="evidence" value="ECO:0007669"/>
    <property type="project" value="UniProtKB-SubCell"/>
</dbReference>
<dbReference type="GO" id="GO:0020037">
    <property type="term" value="F:heme binding"/>
    <property type="evidence" value="ECO:0007669"/>
    <property type="project" value="InterPro"/>
</dbReference>
<evidence type="ECO:0000313" key="21">
    <source>
        <dbReference type="Proteomes" id="UP000094236"/>
    </source>
</evidence>
<evidence type="ECO:0000256" key="16">
    <source>
        <dbReference type="ARBA" id="ARBA00068515"/>
    </source>
</evidence>
<evidence type="ECO:0000256" key="4">
    <source>
        <dbReference type="ARBA" id="ARBA00011881"/>
    </source>
</evidence>
<comment type="catalytic activity">
    <reaction evidence="12">
        <text>(S)-lactate + 2 Fe(III)-[cytochrome c] = 2 Fe(II)-[cytochrome c] + pyruvate + 2 H(+)</text>
        <dbReference type="Rhea" id="RHEA:19909"/>
        <dbReference type="Rhea" id="RHEA-COMP:10350"/>
        <dbReference type="Rhea" id="RHEA-COMP:14399"/>
        <dbReference type="ChEBI" id="CHEBI:15361"/>
        <dbReference type="ChEBI" id="CHEBI:15378"/>
        <dbReference type="ChEBI" id="CHEBI:16651"/>
        <dbReference type="ChEBI" id="CHEBI:29033"/>
        <dbReference type="ChEBI" id="CHEBI:29034"/>
        <dbReference type="EC" id="1.1.2.3"/>
    </reaction>
    <physiologicalReaction direction="left-to-right" evidence="12">
        <dbReference type="Rhea" id="RHEA:19910"/>
    </physiologicalReaction>
</comment>
<comment type="subunit">
    <text evidence="4">Homotetramer.</text>
</comment>
<name>A0A1E4TQP8_PACTA</name>
<keyword evidence="11" id="KW-0496">Mitochondrion</keyword>
<dbReference type="PROSITE" id="PS50255">
    <property type="entry name" value="CYTOCHROME_B5_2"/>
    <property type="match status" value="1"/>
</dbReference>
<comment type="similarity">
    <text evidence="14">In the N-terminal section; belongs to the cytochrome b5 family.</text>
</comment>
<dbReference type="GO" id="GO:0046872">
    <property type="term" value="F:metal ion binding"/>
    <property type="evidence" value="ECO:0007669"/>
    <property type="project" value="UniProtKB-KW"/>
</dbReference>
<dbReference type="AlphaFoldDB" id="A0A1E4TQP8"/>
<keyword evidence="17" id="KW-0472">Membrane</keyword>
<evidence type="ECO:0000256" key="5">
    <source>
        <dbReference type="ARBA" id="ARBA00022617"/>
    </source>
</evidence>
<dbReference type="Gene3D" id="3.10.120.10">
    <property type="entry name" value="Cytochrome b5-like heme/steroid binding domain"/>
    <property type="match status" value="1"/>
</dbReference>
<evidence type="ECO:0000256" key="3">
    <source>
        <dbReference type="ARBA" id="ARBA00004569"/>
    </source>
</evidence>
<dbReference type="InterPro" id="IPR013785">
    <property type="entry name" value="Aldolase_TIM"/>
</dbReference>
<gene>
    <name evidence="20" type="ORF">PACTADRAFT_50953</name>
</gene>
<dbReference type="EMBL" id="KV454016">
    <property type="protein sequence ID" value="ODV94064.1"/>
    <property type="molecule type" value="Genomic_DNA"/>
</dbReference>
<keyword evidence="21" id="KW-1185">Reference proteome</keyword>
<dbReference type="CDD" id="cd02922">
    <property type="entry name" value="FCB2_FMN"/>
    <property type="match status" value="1"/>
</dbReference>
<dbReference type="Gene3D" id="3.20.20.70">
    <property type="entry name" value="Aldolase class I"/>
    <property type="match status" value="1"/>
</dbReference>
<dbReference type="InterPro" id="IPR037396">
    <property type="entry name" value="FMN_HAD"/>
</dbReference>
<evidence type="ECO:0000259" key="19">
    <source>
        <dbReference type="PROSITE" id="PS51349"/>
    </source>
</evidence>
<organism evidence="20 21">
    <name type="scientific">Pachysolen tannophilus NRRL Y-2460</name>
    <dbReference type="NCBI Taxonomy" id="669874"/>
    <lineage>
        <taxon>Eukaryota</taxon>
        <taxon>Fungi</taxon>
        <taxon>Dikarya</taxon>
        <taxon>Ascomycota</taxon>
        <taxon>Saccharomycotina</taxon>
        <taxon>Pichiomycetes</taxon>
        <taxon>Pachysolenaceae</taxon>
        <taxon>Pachysolen</taxon>
    </lineage>
</organism>
<dbReference type="OrthoDB" id="1925334at2759"/>
<dbReference type="InterPro" id="IPR037458">
    <property type="entry name" value="L-MDH/L-LDH_FMN-bd"/>
</dbReference>
<dbReference type="InterPro" id="IPR008259">
    <property type="entry name" value="FMN_hydac_DH_AS"/>
</dbReference>
<comment type="cofactor">
    <cofactor evidence="1">
        <name>FMN</name>
        <dbReference type="ChEBI" id="CHEBI:58210"/>
    </cofactor>
</comment>
<evidence type="ECO:0000259" key="18">
    <source>
        <dbReference type="PROSITE" id="PS50255"/>
    </source>
</evidence>
<proteinExistence type="inferred from homology"/>
<feature type="transmembrane region" description="Helical" evidence="17">
    <location>
        <begin position="59"/>
        <end position="77"/>
    </location>
</feature>
<keyword evidence="9" id="KW-0560">Oxidoreductase</keyword>
<comment type="similarity">
    <text evidence="13">In the C-terminal section; belongs to the FMN-dependent alpha-hydroxy acid dehydrogenase family.</text>
</comment>
<dbReference type="InterPro" id="IPR018506">
    <property type="entry name" value="Cyt_B5_heme-BS"/>
</dbReference>
<evidence type="ECO:0000256" key="6">
    <source>
        <dbReference type="ARBA" id="ARBA00022630"/>
    </source>
</evidence>
<evidence type="ECO:0000256" key="7">
    <source>
        <dbReference type="ARBA" id="ARBA00022643"/>
    </source>
</evidence>
<keyword evidence="17" id="KW-0812">Transmembrane</keyword>
<evidence type="ECO:0000256" key="15">
    <source>
        <dbReference type="ARBA" id="ARBA00066458"/>
    </source>
</evidence>
<accession>A0A1E4TQP8</accession>
<evidence type="ECO:0000256" key="8">
    <source>
        <dbReference type="ARBA" id="ARBA00022723"/>
    </source>
</evidence>